<gene>
    <name evidence="1" type="ORF">C1H46_038085</name>
</gene>
<dbReference type="AlphaFoldDB" id="A0A540KQ79"/>
<dbReference type="Proteomes" id="UP000315295">
    <property type="component" value="Unassembled WGS sequence"/>
</dbReference>
<evidence type="ECO:0000313" key="2">
    <source>
        <dbReference type="Proteomes" id="UP000315295"/>
    </source>
</evidence>
<reference evidence="1 2" key="1">
    <citation type="journal article" date="2019" name="G3 (Bethesda)">
        <title>Sequencing of a Wild Apple (Malus baccata) Genome Unravels the Differences Between Cultivated and Wild Apple Species Regarding Disease Resistance and Cold Tolerance.</title>
        <authorList>
            <person name="Chen X."/>
        </authorList>
    </citation>
    <scope>NUCLEOTIDE SEQUENCE [LARGE SCALE GENOMIC DNA]</scope>
    <source>
        <strain evidence="2">cv. Shandingzi</strain>
        <tissue evidence="1">Leaves</tissue>
    </source>
</reference>
<protein>
    <submittedName>
        <fullName evidence="1">Uncharacterized protein</fullName>
    </submittedName>
</protein>
<organism evidence="1 2">
    <name type="scientific">Malus baccata</name>
    <name type="common">Siberian crab apple</name>
    <name type="synonym">Pyrus baccata</name>
    <dbReference type="NCBI Taxonomy" id="106549"/>
    <lineage>
        <taxon>Eukaryota</taxon>
        <taxon>Viridiplantae</taxon>
        <taxon>Streptophyta</taxon>
        <taxon>Embryophyta</taxon>
        <taxon>Tracheophyta</taxon>
        <taxon>Spermatophyta</taxon>
        <taxon>Magnoliopsida</taxon>
        <taxon>eudicotyledons</taxon>
        <taxon>Gunneridae</taxon>
        <taxon>Pentapetalae</taxon>
        <taxon>rosids</taxon>
        <taxon>fabids</taxon>
        <taxon>Rosales</taxon>
        <taxon>Rosaceae</taxon>
        <taxon>Amygdaloideae</taxon>
        <taxon>Maleae</taxon>
        <taxon>Malus</taxon>
    </lineage>
</organism>
<sequence length="232" mass="26862">MLDTEPAHCTVRARDSLTANSSDRLESSLLSLGVTRFRATTAAVISFFITESLTVRGLVGDMNDGRYMMSGEGRAVSSPRFKSKRRSEGPDIFSEVVKKEEVGQVKIVEMQREFLQAEIQVCFERPAYLYKNQHAMEFKRSKRQFQISKRPTTKIKEALAFSKAELAQKSWAILYSRFVRTRHMQPLHSTELRDRRGKLRNRRGICFSRRVNICHMQSLLCRNYGQSVEDLW</sequence>
<name>A0A540KQ79_MALBA</name>
<accession>A0A540KQ79</accession>
<proteinExistence type="predicted"/>
<evidence type="ECO:0000313" key="1">
    <source>
        <dbReference type="EMBL" id="TQD76384.1"/>
    </source>
</evidence>
<comment type="caution">
    <text evidence="1">The sequence shown here is derived from an EMBL/GenBank/DDBJ whole genome shotgun (WGS) entry which is preliminary data.</text>
</comment>
<keyword evidence="2" id="KW-1185">Reference proteome</keyword>
<dbReference type="EMBL" id="VIEB01001033">
    <property type="protein sequence ID" value="TQD76384.1"/>
    <property type="molecule type" value="Genomic_DNA"/>
</dbReference>